<organism evidence="2 3">
    <name type="scientific">Euplotes crassus</name>
    <dbReference type="NCBI Taxonomy" id="5936"/>
    <lineage>
        <taxon>Eukaryota</taxon>
        <taxon>Sar</taxon>
        <taxon>Alveolata</taxon>
        <taxon>Ciliophora</taxon>
        <taxon>Intramacronucleata</taxon>
        <taxon>Spirotrichea</taxon>
        <taxon>Hypotrichia</taxon>
        <taxon>Euplotida</taxon>
        <taxon>Euplotidae</taxon>
        <taxon>Moneuplotes</taxon>
    </lineage>
</organism>
<feature type="compositionally biased region" description="Basic and acidic residues" evidence="1">
    <location>
        <begin position="376"/>
        <end position="385"/>
    </location>
</feature>
<feature type="compositionally biased region" description="Polar residues" evidence="1">
    <location>
        <begin position="411"/>
        <end position="424"/>
    </location>
</feature>
<feature type="compositionally biased region" description="Polar residues" evidence="1">
    <location>
        <begin position="386"/>
        <end position="396"/>
    </location>
</feature>
<dbReference type="AlphaFoldDB" id="A0AAD1Y4R5"/>
<gene>
    <name evidence="2" type="ORF">ECRASSUSDP1_LOCUS26188</name>
</gene>
<feature type="compositionally biased region" description="Basic residues" evidence="1">
    <location>
        <begin position="356"/>
        <end position="367"/>
    </location>
</feature>
<feature type="compositionally biased region" description="Basic and acidic residues" evidence="1">
    <location>
        <begin position="275"/>
        <end position="285"/>
    </location>
</feature>
<proteinExistence type="predicted"/>
<reference evidence="2" key="1">
    <citation type="submission" date="2023-07" db="EMBL/GenBank/DDBJ databases">
        <authorList>
            <consortium name="AG Swart"/>
            <person name="Singh M."/>
            <person name="Singh A."/>
            <person name="Seah K."/>
            <person name="Emmerich C."/>
        </authorList>
    </citation>
    <scope>NUCLEOTIDE SEQUENCE</scope>
    <source>
        <strain evidence="2">DP1</strain>
    </source>
</reference>
<feature type="compositionally biased region" description="Polar residues" evidence="1">
    <location>
        <begin position="252"/>
        <end position="263"/>
    </location>
</feature>
<protein>
    <submittedName>
        <fullName evidence="2">Uncharacterized protein</fullName>
    </submittedName>
</protein>
<comment type="caution">
    <text evidence="2">The sequence shown here is derived from an EMBL/GenBank/DDBJ whole genome shotgun (WGS) entry which is preliminary data.</text>
</comment>
<feature type="compositionally biased region" description="Basic and acidic residues" evidence="1">
    <location>
        <begin position="330"/>
        <end position="350"/>
    </location>
</feature>
<feature type="region of interest" description="Disordered" evidence="1">
    <location>
        <begin position="275"/>
        <end position="424"/>
    </location>
</feature>
<evidence type="ECO:0000256" key="1">
    <source>
        <dbReference type="SAM" id="MobiDB-lite"/>
    </source>
</evidence>
<feature type="region of interest" description="Disordered" evidence="1">
    <location>
        <begin position="244"/>
        <end position="263"/>
    </location>
</feature>
<name>A0AAD1Y4R5_EUPCR</name>
<evidence type="ECO:0000313" key="3">
    <source>
        <dbReference type="Proteomes" id="UP001295684"/>
    </source>
</evidence>
<dbReference type="Proteomes" id="UP001295684">
    <property type="component" value="Unassembled WGS sequence"/>
</dbReference>
<feature type="compositionally biased region" description="Basic and acidic residues" evidence="1">
    <location>
        <begin position="439"/>
        <end position="456"/>
    </location>
</feature>
<keyword evidence="3" id="KW-1185">Reference proteome</keyword>
<accession>A0AAD1Y4R5</accession>
<feature type="region of interest" description="Disordered" evidence="1">
    <location>
        <begin position="439"/>
        <end position="461"/>
    </location>
</feature>
<feature type="compositionally biased region" description="Basic and acidic residues" evidence="1">
    <location>
        <begin position="397"/>
        <end position="409"/>
    </location>
</feature>
<feature type="compositionally biased region" description="Basic and acidic residues" evidence="1">
    <location>
        <begin position="300"/>
        <end position="312"/>
    </location>
</feature>
<evidence type="ECO:0000313" key="2">
    <source>
        <dbReference type="EMBL" id="CAI2384654.1"/>
    </source>
</evidence>
<sequence length="815" mass="93891">MYEYRLKQICKDSQKEFNSLFQRSRSKKLFTNFSDYSEGDIYNNKNMQIEGLINTSKVEKKIELLEGKANRISQLDGPNSSYFQAFSGVQVDKSMSHINEGIELSTGRQEEESKENKDIQDIVARQTSPEIQLERKEERLTKRQEKKKWNKIVAFMRKNPEILIDLLAIKKPKKIEHHEYQRFDQDYPYMESNADHVSIPTQYFYSNSRSLKSGYKSENLKKSSHPNVHEKPAAQILRSRMKQRTAVKSNRRPLQQFSKRSSQKVNDEMYFAKNKDSHNQVDPRSKTNWKGIERRKKTIEHKNDSFHMDFRSKSMKRGQKRISQMPLHNSSHEGGLKEGKFPRINNEKIKNSALKSSKKVNPKHTLRNKTAYNQKRKGEPTKKSSDNTGSQINTNKSDAKSLKKSEPNESKIITGSVRITGSQPTNIKEDHIATIPEVKEGVEKGKEEDAKDDASKPDQCNLDTIHTRNAYNDDPNYSASVKVVTAKENPSIFELQNKSADSKMTETAKLGAENAQTFAKQELTPRKIEEENISGNTSNIDASDSRYIKSSVNGRLESFRDSKISVSSNLPDWKYSGLYKLFIIQYEKDSKGYPKIEYGNLSLTTLEHTLSEFVYLNYLRENGKAPEKAEEIFNDAKAHSTLKYIRLGMKSETDRPVEADDSSSEGGYRNENEEDFTSNCLKHFQVGMSTLKYVMGLLNLHKNYTKIVHAYRTDSVEDSMKCLLRCKKIYDGIDLLGEIFLLVKHAQEIRKFCKKQENIEKIQLNSINIEDMVEQLNSSLGKKISLFCGDYGRLCRNSRSVEEKILICDQEYCSI</sequence>
<dbReference type="EMBL" id="CAMPGE010026992">
    <property type="protein sequence ID" value="CAI2384654.1"/>
    <property type="molecule type" value="Genomic_DNA"/>
</dbReference>
<feature type="region of interest" description="Disordered" evidence="1">
    <location>
        <begin position="653"/>
        <end position="672"/>
    </location>
</feature>